<feature type="binding site" evidence="3">
    <location>
        <position position="66"/>
    </location>
    <ligand>
        <name>Cu cation</name>
        <dbReference type="ChEBI" id="CHEBI:23378"/>
    </ligand>
</feature>
<evidence type="ECO:0000256" key="2">
    <source>
        <dbReference type="ARBA" id="ARBA00023008"/>
    </source>
</evidence>
<dbReference type="RefSeq" id="WP_009498437.1">
    <property type="nucleotide sequence ID" value="NZ_GL982998.1"/>
</dbReference>
<dbReference type="PROSITE" id="PS51257">
    <property type="entry name" value="PROKAR_LIPOPROTEIN"/>
    <property type="match status" value="1"/>
</dbReference>
<comment type="caution">
    <text evidence="7">The sequence shown here is derived from an EMBL/GenBank/DDBJ whole genome shotgun (WGS) entry which is preliminary data.</text>
</comment>
<keyword evidence="2 3" id="KW-0186">Copper</keyword>
<dbReference type="Proteomes" id="UP000005316">
    <property type="component" value="Unassembled WGS sequence"/>
</dbReference>
<accession>F9DY59</accession>
<evidence type="ECO:0000313" key="8">
    <source>
        <dbReference type="Proteomes" id="UP000005316"/>
    </source>
</evidence>
<keyword evidence="4" id="KW-1015">Disulfide bond</keyword>
<feature type="domain" description="Thioredoxin" evidence="6">
    <location>
        <begin position="28"/>
        <end position="192"/>
    </location>
</feature>
<dbReference type="OrthoDB" id="9811998at2"/>
<evidence type="ECO:0000256" key="1">
    <source>
        <dbReference type="ARBA" id="ARBA00010996"/>
    </source>
</evidence>
<dbReference type="EMBL" id="AFPZ01000122">
    <property type="protein sequence ID" value="EGQ19272.1"/>
    <property type="molecule type" value="Genomic_DNA"/>
</dbReference>
<dbReference type="eggNOG" id="COG1999">
    <property type="taxonomic scope" value="Bacteria"/>
</dbReference>
<keyword evidence="5" id="KW-0732">Signal</keyword>
<dbReference type="InterPro" id="IPR036249">
    <property type="entry name" value="Thioredoxin-like_sf"/>
</dbReference>
<organism evidence="7 8">
    <name type="scientific">Sporosarcina newyorkensis 2681</name>
    <dbReference type="NCBI Taxonomy" id="1027292"/>
    <lineage>
        <taxon>Bacteria</taxon>
        <taxon>Bacillati</taxon>
        <taxon>Bacillota</taxon>
        <taxon>Bacilli</taxon>
        <taxon>Bacillales</taxon>
        <taxon>Caryophanaceae</taxon>
        <taxon>Sporosarcina</taxon>
    </lineage>
</organism>
<dbReference type="Gene3D" id="3.40.30.10">
    <property type="entry name" value="Glutaredoxin"/>
    <property type="match status" value="1"/>
</dbReference>
<dbReference type="InterPro" id="IPR013766">
    <property type="entry name" value="Thioredoxin_domain"/>
</dbReference>
<feature type="binding site" evidence="3">
    <location>
        <position position="156"/>
    </location>
    <ligand>
        <name>Cu cation</name>
        <dbReference type="ChEBI" id="CHEBI:23378"/>
    </ligand>
</feature>
<keyword evidence="3" id="KW-0479">Metal-binding</keyword>
<dbReference type="SUPFAM" id="SSF52833">
    <property type="entry name" value="Thioredoxin-like"/>
    <property type="match status" value="1"/>
</dbReference>
<feature type="chain" id="PRO_5003388151" evidence="5">
    <location>
        <begin position="24"/>
        <end position="194"/>
    </location>
</feature>
<evidence type="ECO:0000256" key="5">
    <source>
        <dbReference type="SAM" id="SignalP"/>
    </source>
</evidence>
<sequence>MRKSLCFILISLFSLLLVGCGQGQGIKNPLNLEVREFSFTNQEGEEFGLDDLKGKVWIADFVFTNCTTVCLPMMANMAELQGKLEEEDLSVELVSFSVDPVIDTPEVLKEYAGNFNADLSNWNLLTGYSQKTIKDFALKSFKTIAVKPDTGDQVVHGTSFYLINKEGTVMKDYSGLDIPTDEIINDIKLLNSEE</sequence>
<evidence type="ECO:0000256" key="4">
    <source>
        <dbReference type="PIRSR" id="PIRSR603782-2"/>
    </source>
</evidence>
<evidence type="ECO:0000256" key="3">
    <source>
        <dbReference type="PIRSR" id="PIRSR603782-1"/>
    </source>
</evidence>
<dbReference type="AlphaFoldDB" id="F9DY59"/>
<dbReference type="PANTHER" id="PTHR12151">
    <property type="entry name" value="ELECTRON TRANSPORT PROTIN SCO1/SENC FAMILY MEMBER"/>
    <property type="match status" value="1"/>
</dbReference>
<gene>
    <name evidence="7" type="ORF">HMPREF9372_3740</name>
</gene>
<protein>
    <submittedName>
        <fullName evidence="7">SCO1 family electron transport protein</fullName>
    </submittedName>
</protein>
<reference evidence="7 8" key="1">
    <citation type="submission" date="2011-04" db="EMBL/GenBank/DDBJ databases">
        <authorList>
            <person name="Muzny D."/>
            <person name="Qin X."/>
            <person name="Deng J."/>
            <person name="Jiang H."/>
            <person name="Liu Y."/>
            <person name="Qu J."/>
            <person name="Song X.-Z."/>
            <person name="Zhang L."/>
            <person name="Thornton R."/>
            <person name="Coyle M."/>
            <person name="Francisco L."/>
            <person name="Jackson L."/>
            <person name="Javaid M."/>
            <person name="Korchina V."/>
            <person name="Kovar C."/>
            <person name="Mata R."/>
            <person name="Mathew T."/>
            <person name="Ngo R."/>
            <person name="Nguyen L."/>
            <person name="Nguyen N."/>
            <person name="Okwuonu G."/>
            <person name="Ongeri F."/>
            <person name="Pham C."/>
            <person name="Simmons D."/>
            <person name="Wilczek-Boney K."/>
            <person name="Hale W."/>
            <person name="Jakkamsetti A."/>
            <person name="Pham P."/>
            <person name="Ruth R."/>
            <person name="San Lucas F."/>
            <person name="Warren J."/>
            <person name="Zhang J."/>
            <person name="Zhao Z."/>
            <person name="Zhou C."/>
            <person name="Zhu D."/>
            <person name="Lee S."/>
            <person name="Bess C."/>
            <person name="Blankenburg K."/>
            <person name="Forbes L."/>
            <person name="Fu Q."/>
            <person name="Gubbala S."/>
            <person name="Hirani K."/>
            <person name="Jayaseelan J.C."/>
            <person name="Lara F."/>
            <person name="Munidasa M."/>
            <person name="Palculict T."/>
            <person name="Patil S."/>
            <person name="Pu L.-L."/>
            <person name="Saada N."/>
            <person name="Tang L."/>
            <person name="Weissenberger G."/>
            <person name="Zhu Y."/>
            <person name="Hemphill L."/>
            <person name="Shang Y."/>
            <person name="Youmans B."/>
            <person name="Ayvaz T."/>
            <person name="Ross M."/>
            <person name="Santibanez J."/>
            <person name="Aqrawi P."/>
            <person name="Gross S."/>
            <person name="Joshi V."/>
            <person name="Fowler G."/>
            <person name="Nazareth L."/>
            <person name="Reid J."/>
            <person name="Worley K."/>
            <person name="Petrosino J."/>
            <person name="Highlander S."/>
            <person name="Gibbs R."/>
        </authorList>
    </citation>
    <scope>NUCLEOTIDE SEQUENCE [LARGE SCALE GENOMIC DNA]</scope>
    <source>
        <strain evidence="7 8">2681</strain>
    </source>
</reference>
<dbReference type="GO" id="GO:0046872">
    <property type="term" value="F:metal ion binding"/>
    <property type="evidence" value="ECO:0007669"/>
    <property type="project" value="UniProtKB-KW"/>
</dbReference>
<dbReference type="InterPro" id="IPR003782">
    <property type="entry name" value="SCO1/SenC"/>
</dbReference>
<feature type="binding site" evidence="3">
    <location>
        <position position="70"/>
    </location>
    <ligand>
        <name>Cu cation</name>
        <dbReference type="ChEBI" id="CHEBI:23378"/>
    </ligand>
</feature>
<dbReference type="CDD" id="cd02968">
    <property type="entry name" value="SCO"/>
    <property type="match status" value="1"/>
</dbReference>
<evidence type="ECO:0000259" key="6">
    <source>
        <dbReference type="PROSITE" id="PS51352"/>
    </source>
</evidence>
<dbReference type="HOGENOM" id="CLU_050131_2_1_9"/>
<evidence type="ECO:0000313" key="7">
    <source>
        <dbReference type="EMBL" id="EGQ19272.1"/>
    </source>
</evidence>
<feature type="signal peptide" evidence="5">
    <location>
        <begin position="1"/>
        <end position="23"/>
    </location>
</feature>
<feature type="disulfide bond" description="Redox-active" evidence="4">
    <location>
        <begin position="66"/>
        <end position="70"/>
    </location>
</feature>
<name>F9DY59_9BACL</name>
<dbReference type="PROSITE" id="PS51352">
    <property type="entry name" value="THIOREDOXIN_2"/>
    <property type="match status" value="1"/>
</dbReference>
<dbReference type="PANTHER" id="PTHR12151:SF25">
    <property type="entry name" value="LINALOOL DEHYDRATASE_ISOMERASE DOMAIN-CONTAINING PROTEIN"/>
    <property type="match status" value="1"/>
</dbReference>
<proteinExistence type="inferred from homology"/>
<dbReference type="Pfam" id="PF02630">
    <property type="entry name" value="SCO1-SenC"/>
    <property type="match status" value="1"/>
</dbReference>
<comment type="similarity">
    <text evidence="1">Belongs to the SCO1/2 family.</text>
</comment>